<dbReference type="AlphaFoldDB" id="A0A382N8V1"/>
<feature type="compositionally biased region" description="Basic and acidic residues" evidence="1">
    <location>
        <begin position="12"/>
        <end position="27"/>
    </location>
</feature>
<evidence type="ECO:0000256" key="1">
    <source>
        <dbReference type="SAM" id="MobiDB-lite"/>
    </source>
</evidence>
<proteinExistence type="predicted"/>
<reference evidence="2" key="1">
    <citation type="submission" date="2018-05" db="EMBL/GenBank/DDBJ databases">
        <authorList>
            <person name="Lanie J.A."/>
            <person name="Ng W.-L."/>
            <person name="Kazmierczak K.M."/>
            <person name="Andrzejewski T.M."/>
            <person name="Davidsen T.M."/>
            <person name="Wayne K.J."/>
            <person name="Tettelin H."/>
            <person name="Glass J.I."/>
            <person name="Rusch D."/>
            <person name="Podicherti R."/>
            <person name="Tsui H.-C.T."/>
            <person name="Winkler M.E."/>
        </authorList>
    </citation>
    <scope>NUCLEOTIDE SEQUENCE</scope>
</reference>
<name>A0A382N8V1_9ZZZZ</name>
<organism evidence="2">
    <name type="scientific">marine metagenome</name>
    <dbReference type="NCBI Taxonomy" id="408172"/>
    <lineage>
        <taxon>unclassified sequences</taxon>
        <taxon>metagenomes</taxon>
        <taxon>ecological metagenomes</taxon>
    </lineage>
</organism>
<feature type="region of interest" description="Disordered" evidence="1">
    <location>
        <begin position="1"/>
        <end position="52"/>
    </location>
</feature>
<sequence length="52" mass="5899">VNCSRDQTIDDTSMKQRDSRSPLEKSRGRFTRVRGGPSPLLDAPANRRTDPR</sequence>
<accession>A0A382N8V1</accession>
<evidence type="ECO:0000313" key="2">
    <source>
        <dbReference type="EMBL" id="SVC57614.1"/>
    </source>
</evidence>
<feature type="non-terminal residue" evidence="2">
    <location>
        <position position="1"/>
    </location>
</feature>
<protein>
    <submittedName>
        <fullName evidence="2">Uncharacterized protein</fullName>
    </submittedName>
</protein>
<dbReference type="EMBL" id="UINC01098809">
    <property type="protein sequence ID" value="SVC57614.1"/>
    <property type="molecule type" value="Genomic_DNA"/>
</dbReference>
<gene>
    <name evidence="2" type="ORF">METZ01_LOCUS310468</name>
</gene>
<feature type="non-terminal residue" evidence="2">
    <location>
        <position position="52"/>
    </location>
</feature>